<dbReference type="Proteomes" id="UP000186917">
    <property type="component" value="Unassembled WGS sequence"/>
</dbReference>
<gene>
    <name evidence="1" type="ORF">SAMN05421788_10644</name>
</gene>
<name>A0A1N7QMD8_9BACT</name>
<accession>A0A1N7QMD8</accession>
<organism evidence="1 2">
    <name type="scientific">Filimonas lacunae</name>
    <dbReference type="NCBI Taxonomy" id="477680"/>
    <lineage>
        <taxon>Bacteria</taxon>
        <taxon>Pseudomonadati</taxon>
        <taxon>Bacteroidota</taxon>
        <taxon>Chitinophagia</taxon>
        <taxon>Chitinophagales</taxon>
        <taxon>Chitinophagaceae</taxon>
        <taxon>Filimonas</taxon>
    </lineage>
</organism>
<reference evidence="2" key="1">
    <citation type="submission" date="2017-01" db="EMBL/GenBank/DDBJ databases">
        <authorList>
            <person name="Varghese N."/>
            <person name="Submissions S."/>
        </authorList>
    </citation>
    <scope>NUCLEOTIDE SEQUENCE [LARGE SCALE GENOMIC DNA]</scope>
    <source>
        <strain evidence="2">DSM 21054</strain>
    </source>
</reference>
<dbReference type="RefSeq" id="WP_076380266.1">
    <property type="nucleotide sequence ID" value="NZ_AP017422.1"/>
</dbReference>
<dbReference type="OrthoDB" id="680542at2"/>
<protein>
    <submittedName>
        <fullName evidence="1">Uncharacterized protein</fullName>
    </submittedName>
</protein>
<dbReference type="STRING" id="477680.SAMN05421788_10644"/>
<keyword evidence="2" id="KW-1185">Reference proteome</keyword>
<evidence type="ECO:0000313" key="1">
    <source>
        <dbReference type="EMBL" id="SIT23978.1"/>
    </source>
</evidence>
<dbReference type="EMBL" id="FTOR01000006">
    <property type="protein sequence ID" value="SIT23978.1"/>
    <property type="molecule type" value="Genomic_DNA"/>
</dbReference>
<dbReference type="AlphaFoldDB" id="A0A1N7QMD8"/>
<proteinExistence type="predicted"/>
<sequence length="139" mass="15884">MTRWLLRIILSISFLLFKGNGQLHAHSYHAGLAQSPHKILLELVASHVDDCHEVQVFSFNDAASGKNSVYDKEDATEVEDDDESISFRKYSEISNFTVSFIFTQVPGNFVCIHNNRLPFCKHFSYSSSSKYIVHRSIRV</sequence>
<evidence type="ECO:0000313" key="2">
    <source>
        <dbReference type="Proteomes" id="UP000186917"/>
    </source>
</evidence>